<evidence type="ECO:0000256" key="1">
    <source>
        <dbReference type="ARBA" id="ARBA00010718"/>
    </source>
</evidence>
<dbReference type="SMART" id="SM01057">
    <property type="entry name" value="Carb_anhydrase"/>
    <property type="match status" value="1"/>
</dbReference>
<evidence type="ECO:0000256" key="4">
    <source>
        <dbReference type="ARBA" id="ARBA00022833"/>
    </source>
</evidence>
<dbReference type="OrthoDB" id="5327615at2"/>
<evidence type="ECO:0000313" key="9">
    <source>
        <dbReference type="EMBL" id="RDU59732.1"/>
    </source>
</evidence>
<dbReference type="PANTHER" id="PTHR18952:SF265">
    <property type="entry name" value="CARBONIC ANHYDRASE"/>
    <property type="match status" value="1"/>
</dbReference>
<dbReference type="AlphaFoldDB" id="A0A3D8I3M1"/>
<feature type="signal peptide" evidence="7">
    <location>
        <begin position="1"/>
        <end position="19"/>
    </location>
</feature>
<evidence type="ECO:0000313" key="10">
    <source>
        <dbReference type="Proteomes" id="UP000256599"/>
    </source>
</evidence>
<dbReference type="SUPFAM" id="SSF51069">
    <property type="entry name" value="Carbonic anhydrase"/>
    <property type="match status" value="1"/>
</dbReference>
<protein>
    <recommendedName>
        <fullName evidence="2">carbonic anhydrase</fullName>
        <ecNumber evidence="2">4.2.1.1</ecNumber>
    </recommendedName>
</protein>
<keyword evidence="10" id="KW-1185">Reference proteome</keyword>
<dbReference type="EC" id="4.2.1.1" evidence="2"/>
<evidence type="ECO:0000259" key="8">
    <source>
        <dbReference type="PROSITE" id="PS51144"/>
    </source>
</evidence>
<proteinExistence type="inferred from homology"/>
<dbReference type="EMBL" id="NXLR01000009">
    <property type="protein sequence ID" value="RDU59732.1"/>
    <property type="molecule type" value="Genomic_DNA"/>
</dbReference>
<accession>A0A3D8I3M1</accession>
<keyword evidence="5" id="KW-0456">Lyase</keyword>
<dbReference type="InterPro" id="IPR041891">
    <property type="entry name" value="Alpha_CA_prokaryot-like"/>
</dbReference>
<dbReference type="Gene3D" id="3.10.200.10">
    <property type="entry name" value="Alpha carbonic anhydrase"/>
    <property type="match status" value="1"/>
</dbReference>
<reference evidence="9 10" key="1">
    <citation type="submission" date="2018-04" db="EMBL/GenBank/DDBJ databases">
        <title>Novel Campyloabacter and Helicobacter Species and Strains.</title>
        <authorList>
            <person name="Mannion A.J."/>
            <person name="Shen Z."/>
            <person name="Fox J.G."/>
        </authorList>
    </citation>
    <scope>NUCLEOTIDE SEQUENCE [LARGE SCALE GENOMIC DNA]</scope>
    <source>
        <strain evidence="9 10">MIT 98-6070</strain>
    </source>
</reference>
<dbReference type="GO" id="GO:0008270">
    <property type="term" value="F:zinc ion binding"/>
    <property type="evidence" value="ECO:0007669"/>
    <property type="project" value="InterPro"/>
</dbReference>
<dbReference type="Pfam" id="PF00194">
    <property type="entry name" value="Carb_anhydrase"/>
    <property type="match status" value="1"/>
</dbReference>
<dbReference type="CDD" id="cd03124">
    <property type="entry name" value="alpha_CA_prokaryotic_like"/>
    <property type="match status" value="1"/>
</dbReference>
<keyword evidence="7" id="KW-0732">Signal</keyword>
<dbReference type="InterPro" id="IPR023561">
    <property type="entry name" value="Carbonic_anhydrase_a-class"/>
</dbReference>
<comment type="catalytic activity">
    <reaction evidence="6">
        <text>hydrogencarbonate + H(+) = CO2 + H2O</text>
        <dbReference type="Rhea" id="RHEA:10748"/>
        <dbReference type="ChEBI" id="CHEBI:15377"/>
        <dbReference type="ChEBI" id="CHEBI:15378"/>
        <dbReference type="ChEBI" id="CHEBI:16526"/>
        <dbReference type="ChEBI" id="CHEBI:17544"/>
        <dbReference type="EC" id="4.2.1.1"/>
    </reaction>
</comment>
<dbReference type="GO" id="GO:0004089">
    <property type="term" value="F:carbonate dehydratase activity"/>
    <property type="evidence" value="ECO:0007669"/>
    <property type="project" value="UniProtKB-EC"/>
</dbReference>
<evidence type="ECO:0000256" key="2">
    <source>
        <dbReference type="ARBA" id="ARBA00012925"/>
    </source>
</evidence>
<gene>
    <name evidence="9" type="ORF">CQA63_05630</name>
</gene>
<feature type="chain" id="PRO_5017801549" description="carbonic anhydrase" evidence="7">
    <location>
        <begin position="20"/>
        <end position="242"/>
    </location>
</feature>
<name>A0A3D8I3M1_9HELI</name>
<sequence>MKRKFLFLILLCFINLAHASDWGYGKENGPNSWASLNPKYAPCKLNELQSPIDISTQHTTPTINQLTILYKNNAKDIINNGHSVQVNFNDAGGITFEDTHYSLVQLHFHTPSETKINHKSFPMEMHLLHKDKQNHLLVLSVLFKEKKENLALKNIVQNIPNNINEPKALTELNVADLLPKKQGYYAFSGSLTTPPCTDNVQWIVLKTPLEASKKQIMSLHKAFGNNARDTQPLHERVIKEAP</sequence>
<organism evidence="9 10">
    <name type="scientific">Helicobacter marmotae</name>
    <dbReference type="NCBI Taxonomy" id="152490"/>
    <lineage>
        <taxon>Bacteria</taxon>
        <taxon>Pseudomonadati</taxon>
        <taxon>Campylobacterota</taxon>
        <taxon>Epsilonproteobacteria</taxon>
        <taxon>Campylobacterales</taxon>
        <taxon>Helicobacteraceae</taxon>
        <taxon>Helicobacter</taxon>
    </lineage>
</organism>
<dbReference type="InterPro" id="IPR036398">
    <property type="entry name" value="CA_dom_sf"/>
</dbReference>
<keyword evidence="3" id="KW-0479">Metal-binding</keyword>
<keyword evidence="4" id="KW-0862">Zinc</keyword>
<evidence type="ECO:0000256" key="5">
    <source>
        <dbReference type="ARBA" id="ARBA00023239"/>
    </source>
</evidence>
<comment type="similarity">
    <text evidence="1">Belongs to the alpha-carbonic anhydrase family.</text>
</comment>
<evidence type="ECO:0000256" key="7">
    <source>
        <dbReference type="SAM" id="SignalP"/>
    </source>
</evidence>
<dbReference type="Proteomes" id="UP000256599">
    <property type="component" value="Unassembled WGS sequence"/>
</dbReference>
<comment type="caution">
    <text evidence="9">The sequence shown here is derived from an EMBL/GenBank/DDBJ whole genome shotgun (WGS) entry which is preliminary data.</text>
</comment>
<feature type="domain" description="Alpha-carbonic anhydrase" evidence="8">
    <location>
        <begin position="20"/>
        <end position="242"/>
    </location>
</feature>
<dbReference type="PROSITE" id="PS51144">
    <property type="entry name" value="ALPHA_CA_2"/>
    <property type="match status" value="1"/>
</dbReference>
<dbReference type="InterPro" id="IPR001148">
    <property type="entry name" value="CA_dom"/>
</dbReference>
<evidence type="ECO:0000256" key="3">
    <source>
        <dbReference type="ARBA" id="ARBA00022723"/>
    </source>
</evidence>
<evidence type="ECO:0000256" key="6">
    <source>
        <dbReference type="ARBA" id="ARBA00048348"/>
    </source>
</evidence>
<dbReference type="PANTHER" id="PTHR18952">
    <property type="entry name" value="CARBONIC ANHYDRASE"/>
    <property type="match status" value="1"/>
</dbReference>